<comment type="caution">
    <text evidence="2">The sequence shown here is derived from an EMBL/GenBank/DDBJ whole genome shotgun (WGS) entry which is preliminary data.</text>
</comment>
<keyword evidence="3" id="KW-1185">Reference proteome</keyword>
<protein>
    <recommendedName>
        <fullName evidence="4">Tudor domain-containing protein</fullName>
    </recommendedName>
</protein>
<accession>A0ABP0Q721</accession>
<gene>
    <name evidence="2" type="ORF">CCMP2556_LOCUS40918</name>
</gene>
<sequence>MVVKNFANERSKLISDTLHDLFDGGTYCEVCHQGLWTSRSLQRSLRAPAGMMKIIYIVDFGTYYGCLLLVTHEVEVDYRAGWLLNQKHCASHKGEEEKQDESACEQEKPGCFG</sequence>
<evidence type="ECO:0008006" key="4">
    <source>
        <dbReference type="Google" id="ProtNLM"/>
    </source>
</evidence>
<reference evidence="2 3" key="1">
    <citation type="submission" date="2024-02" db="EMBL/GenBank/DDBJ databases">
        <authorList>
            <person name="Chen Y."/>
            <person name="Shah S."/>
            <person name="Dougan E. K."/>
            <person name="Thang M."/>
            <person name="Chan C."/>
        </authorList>
    </citation>
    <scope>NUCLEOTIDE SEQUENCE [LARGE SCALE GENOMIC DNA]</scope>
</reference>
<feature type="region of interest" description="Disordered" evidence="1">
    <location>
        <begin position="92"/>
        <end position="113"/>
    </location>
</feature>
<dbReference type="Proteomes" id="UP001642484">
    <property type="component" value="Unassembled WGS sequence"/>
</dbReference>
<dbReference type="EMBL" id="CAXAMN010024139">
    <property type="protein sequence ID" value="CAK9084042.1"/>
    <property type="molecule type" value="Genomic_DNA"/>
</dbReference>
<proteinExistence type="predicted"/>
<evidence type="ECO:0000313" key="3">
    <source>
        <dbReference type="Proteomes" id="UP001642484"/>
    </source>
</evidence>
<evidence type="ECO:0000256" key="1">
    <source>
        <dbReference type="SAM" id="MobiDB-lite"/>
    </source>
</evidence>
<organism evidence="2 3">
    <name type="scientific">Durusdinium trenchii</name>
    <dbReference type="NCBI Taxonomy" id="1381693"/>
    <lineage>
        <taxon>Eukaryota</taxon>
        <taxon>Sar</taxon>
        <taxon>Alveolata</taxon>
        <taxon>Dinophyceae</taxon>
        <taxon>Suessiales</taxon>
        <taxon>Symbiodiniaceae</taxon>
        <taxon>Durusdinium</taxon>
    </lineage>
</organism>
<evidence type="ECO:0000313" key="2">
    <source>
        <dbReference type="EMBL" id="CAK9084042.1"/>
    </source>
</evidence>
<name>A0ABP0Q721_9DINO</name>